<keyword evidence="7" id="KW-1185">Reference proteome</keyword>
<dbReference type="CDD" id="cd06252">
    <property type="entry name" value="M14_ASTE_ASPA-like"/>
    <property type="match status" value="1"/>
</dbReference>
<dbReference type="Pfam" id="PF24827">
    <property type="entry name" value="AstE_AspA_cat"/>
    <property type="match status" value="1"/>
</dbReference>
<dbReference type="Gene3D" id="3.40.630.10">
    <property type="entry name" value="Zn peptidases"/>
    <property type="match status" value="1"/>
</dbReference>
<evidence type="ECO:0000256" key="1">
    <source>
        <dbReference type="ARBA" id="ARBA00001947"/>
    </source>
</evidence>
<protein>
    <submittedName>
        <fullName evidence="6">Succinylglutamate desuccinylase/aspartoacylase family protein</fullName>
    </submittedName>
</protein>
<dbReference type="RefSeq" id="WP_261501801.1">
    <property type="nucleotide sequence ID" value="NZ_JAODYH010000010.1"/>
</dbReference>
<comment type="caution">
    <text evidence="6">The sequence shown here is derived from an EMBL/GenBank/DDBJ whole genome shotgun (WGS) entry which is preliminary data.</text>
</comment>
<dbReference type="InterPro" id="IPR043795">
    <property type="entry name" value="N-alpha-Ac-DABA-like"/>
</dbReference>
<evidence type="ECO:0000256" key="3">
    <source>
        <dbReference type="ARBA" id="ARBA00022801"/>
    </source>
</evidence>
<evidence type="ECO:0000259" key="5">
    <source>
        <dbReference type="Pfam" id="PF24827"/>
    </source>
</evidence>
<keyword evidence="3" id="KW-0378">Hydrolase</keyword>
<name>A0ABT2PQQ2_9BURK</name>
<reference evidence="6 7" key="1">
    <citation type="submission" date="2022-09" db="EMBL/GenBank/DDBJ databases">
        <title>Draft genome of isolate Be4.</title>
        <authorList>
            <person name="Sanchez-Castro I."/>
            <person name="Martinez-Rodriguez P."/>
            <person name="Descostes M."/>
            <person name="Merroun M."/>
        </authorList>
    </citation>
    <scope>NUCLEOTIDE SEQUENCE [LARGE SCALE GENOMIC DNA]</scope>
    <source>
        <strain evidence="6 7">Be4</strain>
    </source>
</reference>
<sequence length="340" mass="36551">MALEAPDKPASPIQSEVDLQGPGKQVGYLRLPHSVHRSAYGWQPIPIASIAAGEGPSVLVMAGNHGDEYEGQVLVARLIREIGPQWVRGRLILLPMANYPAARAGLRTSPLDDGNLNRSFPGDPRGTPTQVIADYIERSLLPRVDVVIDLHSGGSSLRYHGATLFAQRDPDAQKQERLMAAMHAFGLPLAFVNDHPNPVGLLAAARRHQTMALLAELGGGGEVTPAVLATAWQGLLHVLGHLGVLHGPLLPAAPPHRSRLLSVDRSRHYVYARDDGVFEPLVRLGDRVTAGQPAALLHSPAHPEREPVLVRFSADGLVVCQRVPALTECGDCLFQLANDL</sequence>
<proteinExistence type="predicted"/>
<dbReference type="Proteomes" id="UP001525968">
    <property type="component" value="Unassembled WGS sequence"/>
</dbReference>
<dbReference type="PIRSF" id="PIRSF039012">
    <property type="entry name" value="ASP"/>
    <property type="match status" value="1"/>
</dbReference>
<evidence type="ECO:0000313" key="7">
    <source>
        <dbReference type="Proteomes" id="UP001525968"/>
    </source>
</evidence>
<dbReference type="EMBL" id="JAODYH010000010">
    <property type="protein sequence ID" value="MCT9812553.1"/>
    <property type="molecule type" value="Genomic_DNA"/>
</dbReference>
<keyword evidence="2" id="KW-0479">Metal-binding</keyword>
<keyword evidence="4" id="KW-0862">Zinc</keyword>
<gene>
    <name evidence="6" type="ORF">N0K08_18130</name>
</gene>
<dbReference type="InterPro" id="IPR053138">
    <property type="entry name" value="N-alpha-Ac-DABA_deacetylase"/>
</dbReference>
<comment type="cofactor">
    <cofactor evidence="1">
        <name>Zn(2+)</name>
        <dbReference type="ChEBI" id="CHEBI:29105"/>
    </cofactor>
</comment>
<dbReference type="PANTHER" id="PTHR37326:SF1">
    <property type="entry name" value="BLL3975 PROTEIN"/>
    <property type="match status" value="1"/>
</dbReference>
<dbReference type="PANTHER" id="PTHR37326">
    <property type="entry name" value="BLL3975 PROTEIN"/>
    <property type="match status" value="1"/>
</dbReference>
<feature type="domain" description="Succinylglutamate desuccinylase/Aspartoacylase catalytic" evidence="5">
    <location>
        <begin position="55"/>
        <end position="241"/>
    </location>
</feature>
<evidence type="ECO:0000313" key="6">
    <source>
        <dbReference type="EMBL" id="MCT9812553.1"/>
    </source>
</evidence>
<evidence type="ECO:0000256" key="4">
    <source>
        <dbReference type="ARBA" id="ARBA00022833"/>
    </source>
</evidence>
<organism evidence="6 7">
    <name type="scientific">Acidovorax bellezanensis</name>
    <dbReference type="NCBI Taxonomy" id="2976702"/>
    <lineage>
        <taxon>Bacteria</taxon>
        <taxon>Pseudomonadati</taxon>
        <taxon>Pseudomonadota</taxon>
        <taxon>Betaproteobacteria</taxon>
        <taxon>Burkholderiales</taxon>
        <taxon>Comamonadaceae</taxon>
        <taxon>Acidovorax</taxon>
    </lineage>
</organism>
<dbReference type="InterPro" id="IPR055438">
    <property type="entry name" value="AstE_AspA_cat"/>
</dbReference>
<dbReference type="SUPFAM" id="SSF53187">
    <property type="entry name" value="Zn-dependent exopeptidases"/>
    <property type="match status" value="1"/>
</dbReference>
<accession>A0ABT2PQQ2</accession>
<evidence type="ECO:0000256" key="2">
    <source>
        <dbReference type="ARBA" id="ARBA00022723"/>
    </source>
</evidence>